<feature type="transmembrane region" description="Helical" evidence="1">
    <location>
        <begin position="127"/>
        <end position="148"/>
    </location>
</feature>
<feature type="transmembrane region" description="Helical" evidence="1">
    <location>
        <begin position="168"/>
        <end position="187"/>
    </location>
</feature>
<keyword evidence="4" id="KW-1185">Reference proteome</keyword>
<name>A0A2S7XPS7_9GAMM</name>
<feature type="transmembrane region" description="Helical" evidence="1">
    <location>
        <begin position="102"/>
        <end position="122"/>
    </location>
</feature>
<dbReference type="EMBL" id="PPGH01000037">
    <property type="protein sequence ID" value="PQJ95744.1"/>
    <property type="molecule type" value="Genomic_DNA"/>
</dbReference>
<dbReference type="RefSeq" id="WP_105072355.1">
    <property type="nucleotide sequence ID" value="NZ_PPGH01000004.1"/>
</dbReference>
<evidence type="ECO:0000256" key="1">
    <source>
        <dbReference type="SAM" id="Phobius"/>
    </source>
</evidence>
<evidence type="ECO:0000313" key="2">
    <source>
        <dbReference type="EMBL" id="PQJ95744.1"/>
    </source>
</evidence>
<keyword evidence="1" id="KW-0472">Membrane</keyword>
<comment type="caution">
    <text evidence="2">The sequence shown here is derived from an EMBL/GenBank/DDBJ whole genome shotgun (WGS) entry which is preliminary data.</text>
</comment>
<reference evidence="2 4" key="1">
    <citation type="submission" date="2018-01" db="EMBL/GenBank/DDBJ databases">
        <title>The complete genome sequence of Chromatium okenii LaCa, a purple sulfur bacterium with a turbulent life.</title>
        <authorList>
            <person name="Luedin S.M."/>
            <person name="Liechti N."/>
            <person name="Storelli N."/>
            <person name="Danza F."/>
            <person name="Wittwer M."/>
            <person name="Pothier J.F."/>
            <person name="Tonolla M.A."/>
        </authorList>
    </citation>
    <scope>NUCLEOTIDE SEQUENCE [LARGE SCALE GENOMIC DNA]</scope>
    <source>
        <strain evidence="2 4">LaCa</strain>
    </source>
</reference>
<evidence type="ECO:0000313" key="3">
    <source>
        <dbReference type="EMBL" id="PQJ97672.1"/>
    </source>
</evidence>
<feature type="transmembrane region" description="Helical" evidence="1">
    <location>
        <begin position="71"/>
        <end position="90"/>
    </location>
</feature>
<accession>A0A2S7XPS7</accession>
<protein>
    <submittedName>
        <fullName evidence="2">Uncharacterized protein</fullName>
    </submittedName>
</protein>
<dbReference type="Proteomes" id="UP000239936">
    <property type="component" value="Unassembled WGS sequence"/>
</dbReference>
<feature type="transmembrane region" description="Helical" evidence="1">
    <location>
        <begin position="12"/>
        <end position="30"/>
    </location>
</feature>
<dbReference type="EMBL" id="PPGH01000004">
    <property type="protein sequence ID" value="PQJ97672.1"/>
    <property type="molecule type" value="Genomic_DNA"/>
</dbReference>
<feature type="transmembrane region" description="Helical" evidence="1">
    <location>
        <begin position="42"/>
        <end position="59"/>
    </location>
</feature>
<evidence type="ECO:0000313" key="4">
    <source>
        <dbReference type="Proteomes" id="UP000239936"/>
    </source>
</evidence>
<keyword evidence="1" id="KW-0812">Transmembrane</keyword>
<dbReference type="OrthoDB" id="5770634at2"/>
<organism evidence="2 4">
    <name type="scientific">Chromatium okenii</name>
    <dbReference type="NCBI Taxonomy" id="61644"/>
    <lineage>
        <taxon>Bacteria</taxon>
        <taxon>Pseudomonadati</taxon>
        <taxon>Pseudomonadota</taxon>
        <taxon>Gammaproteobacteria</taxon>
        <taxon>Chromatiales</taxon>
        <taxon>Chromatiaceae</taxon>
        <taxon>Chromatium</taxon>
    </lineage>
</organism>
<dbReference type="AlphaFoldDB" id="A0A2S7XPS7"/>
<gene>
    <name evidence="3" type="ORF">CXB77_00260</name>
    <name evidence="2" type="ORF">CXB77_12020</name>
</gene>
<keyword evidence="1" id="KW-1133">Transmembrane helix</keyword>
<proteinExistence type="predicted"/>
<sequence>MSKSVKQGSLMMALLPSFILYASTIILVALTRGDLGGTIKYWEFMVPLAALISLMSGWGPTYARNASRFSYLIKQIVHWGLFLGLLWLLQTQGVTAALGAPKYTLVLLYLLSLTIILGGFYLDLKQVLFGAFLAFCTYLLAAPANIAILKPIGETLRIADPQSKPLTMILVVGLIAFAVNAVFVMGTRGAVIAKRTRLAAS</sequence>